<protein>
    <recommendedName>
        <fullName evidence="2">FAD-binding domain-containing protein</fullName>
    </recommendedName>
</protein>
<feature type="compositionally biased region" description="Basic residues" evidence="1">
    <location>
        <begin position="165"/>
        <end position="175"/>
    </location>
</feature>
<dbReference type="Proteomes" id="UP000325849">
    <property type="component" value="Unassembled WGS sequence"/>
</dbReference>
<dbReference type="Pfam" id="PF01494">
    <property type="entry name" value="FAD_binding_3"/>
    <property type="match status" value="1"/>
</dbReference>
<evidence type="ECO:0000259" key="2">
    <source>
        <dbReference type="Pfam" id="PF01494"/>
    </source>
</evidence>
<reference evidence="3 4" key="1">
    <citation type="submission" date="2019-07" db="EMBL/GenBank/DDBJ databases">
        <title>New species of Amycolatopsis and Streptomyces.</title>
        <authorList>
            <person name="Duangmal K."/>
            <person name="Teo W.F.A."/>
            <person name="Lipun K."/>
        </authorList>
    </citation>
    <scope>NUCLEOTIDE SEQUENCE [LARGE SCALE GENOMIC DNA]</scope>
    <source>
        <strain evidence="3 4">NBRC 109810</strain>
    </source>
</reference>
<sequence>MPSVPAPADSHDCRNVAGSECQSLSERLGGGLPTQLLAGCGLRAAGVSVKVIDKQEGPAATSRAIGLQPRGSEVLDRLGALDRLPERSVQVAEFVTHLNGRSLLRLAVDANGTLASYPVLVNSQAEVEAHLRHRLAALGVEVEWGQELLEATRQLGMLSPTQPSRARRPRTRTRSHWSSMHLP</sequence>
<dbReference type="GO" id="GO:0071949">
    <property type="term" value="F:FAD binding"/>
    <property type="evidence" value="ECO:0007669"/>
    <property type="project" value="InterPro"/>
</dbReference>
<organism evidence="3 4">
    <name type="scientific">Streptomyces adustus</name>
    <dbReference type="NCBI Taxonomy" id="1609272"/>
    <lineage>
        <taxon>Bacteria</taxon>
        <taxon>Bacillati</taxon>
        <taxon>Actinomycetota</taxon>
        <taxon>Actinomycetes</taxon>
        <taxon>Kitasatosporales</taxon>
        <taxon>Streptomycetaceae</taxon>
        <taxon>Streptomyces</taxon>
    </lineage>
</organism>
<dbReference type="InterPro" id="IPR002938">
    <property type="entry name" value="FAD-bd"/>
</dbReference>
<feature type="domain" description="FAD-binding" evidence="2">
    <location>
        <begin position="30"/>
        <end position="154"/>
    </location>
</feature>
<dbReference type="SUPFAM" id="SSF51905">
    <property type="entry name" value="FAD/NAD(P)-binding domain"/>
    <property type="match status" value="1"/>
</dbReference>
<name>A0A5N8VDW2_9ACTN</name>
<dbReference type="AlphaFoldDB" id="A0A5N8VDW2"/>
<dbReference type="EMBL" id="VJZD01000043">
    <property type="protein sequence ID" value="MPY32238.1"/>
    <property type="molecule type" value="Genomic_DNA"/>
</dbReference>
<dbReference type="OrthoDB" id="8670884at2"/>
<evidence type="ECO:0000313" key="3">
    <source>
        <dbReference type="EMBL" id="MPY32238.1"/>
    </source>
</evidence>
<accession>A0A5N8VDW2</accession>
<keyword evidence="4" id="KW-1185">Reference proteome</keyword>
<evidence type="ECO:0000313" key="4">
    <source>
        <dbReference type="Proteomes" id="UP000325849"/>
    </source>
</evidence>
<proteinExistence type="predicted"/>
<dbReference type="Gene3D" id="3.50.50.60">
    <property type="entry name" value="FAD/NAD(P)-binding domain"/>
    <property type="match status" value="1"/>
</dbReference>
<gene>
    <name evidence="3" type="ORF">FNH09_13375</name>
</gene>
<feature type="region of interest" description="Disordered" evidence="1">
    <location>
        <begin position="155"/>
        <end position="183"/>
    </location>
</feature>
<comment type="caution">
    <text evidence="3">The sequence shown here is derived from an EMBL/GenBank/DDBJ whole genome shotgun (WGS) entry which is preliminary data.</text>
</comment>
<evidence type="ECO:0000256" key="1">
    <source>
        <dbReference type="SAM" id="MobiDB-lite"/>
    </source>
</evidence>
<dbReference type="InterPro" id="IPR036188">
    <property type="entry name" value="FAD/NAD-bd_sf"/>
</dbReference>